<dbReference type="AlphaFoldDB" id="A0A8J3QHF4"/>
<dbReference type="InterPro" id="IPR053482">
    <property type="entry name" value="DPA-CoA_Dioxygenase"/>
</dbReference>
<sequence length="430" mass="47292">MPLPSAETARIAATNAQLLQLQAVSGTPAQRSPRQRETVAEARRELRNLTDAFLREHAERLYDEVTDGRTSYLRLDMVCERVATLVPGLTPTREQVEAEQRRAPDDKEGLDIDQSILLSHFLRSATSGPHLLEAMRRPTERALHLLPQFEQTGVVTLDSVRVECHNGAAHLTMQREDCLNAEDDEQVRDMETAVDLALLASQVRVGVIRGGVMTHSKYAGRRVFSSGINLKSLHAGRISLVGFLLGREMGYIAKMIHGLTGERDWAWDGVVAQKPWLAAVDSFAIGGGAQLMLACDRVIAERDAYFSLPAAQEGIIPGAGNLRLGRVTGGRLSRQVILAGRRVAASEPEGGLLFDKIVAPEEMDEAIKAEVALLDSPAVFANRRMLNLADEPQESLRRYLAEFAIEQARRLYSEDVLNKVTRFSAGAGRS</sequence>
<evidence type="ECO:0008006" key="6">
    <source>
        <dbReference type="Google" id="ProtNLM"/>
    </source>
</evidence>
<dbReference type="RefSeq" id="WP_203913485.1">
    <property type="nucleotide sequence ID" value="NZ_BONY01000075.1"/>
</dbReference>
<evidence type="ECO:0000256" key="2">
    <source>
        <dbReference type="ARBA" id="ARBA00023098"/>
    </source>
</evidence>
<dbReference type="Gene3D" id="1.20.58.1300">
    <property type="match status" value="1"/>
</dbReference>
<dbReference type="GO" id="GO:0006635">
    <property type="term" value="P:fatty acid beta-oxidation"/>
    <property type="evidence" value="ECO:0007669"/>
    <property type="project" value="TreeGrafter"/>
</dbReference>
<dbReference type="CDD" id="cd06558">
    <property type="entry name" value="crotonase-like"/>
    <property type="match status" value="1"/>
</dbReference>
<dbReference type="Proteomes" id="UP000612899">
    <property type="component" value="Unassembled WGS sequence"/>
</dbReference>
<gene>
    <name evidence="4" type="ORF">Rhe02_78220</name>
</gene>
<evidence type="ECO:0000256" key="1">
    <source>
        <dbReference type="ARBA" id="ARBA00005254"/>
    </source>
</evidence>
<name>A0A8J3QHF4_9ACTN</name>
<evidence type="ECO:0000256" key="3">
    <source>
        <dbReference type="ARBA" id="ARBA00023239"/>
    </source>
</evidence>
<evidence type="ECO:0000313" key="5">
    <source>
        <dbReference type="Proteomes" id="UP000612899"/>
    </source>
</evidence>
<comment type="similarity">
    <text evidence="1">Belongs to the enoyl-CoA hydratase/isomerase family.</text>
</comment>
<dbReference type="EMBL" id="BONY01000075">
    <property type="protein sequence ID" value="GIH09755.1"/>
    <property type="molecule type" value="Genomic_DNA"/>
</dbReference>
<keyword evidence="2" id="KW-0443">Lipid metabolism</keyword>
<protein>
    <recommendedName>
        <fullName evidence="6">Enoyl-CoA hydratase/isomerase family protein</fullName>
    </recommendedName>
</protein>
<dbReference type="Gene3D" id="3.90.226.10">
    <property type="entry name" value="2-enoyl-CoA Hydratase, Chain A, domain 1"/>
    <property type="match status" value="1"/>
</dbReference>
<evidence type="ECO:0000313" key="4">
    <source>
        <dbReference type="EMBL" id="GIH09755.1"/>
    </source>
</evidence>
<dbReference type="PANTHER" id="PTHR11941">
    <property type="entry name" value="ENOYL-COA HYDRATASE-RELATED"/>
    <property type="match status" value="1"/>
</dbReference>
<comment type="caution">
    <text evidence="4">The sequence shown here is derived from an EMBL/GenBank/DDBJ whole genome shotgun (WGS) entry which is preliminary data.</text>
</comment>
<dbReference type="SUPFAM" id="SSF52096">
    <property type="entry name" value="ClpP/crotonase"/>
    <property type="match status" value="1"/>
</dbReference>
<organism evidence="4 5">
    <name type="scientific">Rhizocola hellebori</name>
    <dbReference type="NCBI Taxonomy" id="1392758"/>
    <lineage>
        <taxon>Bacteria</taxon>
        <taxon>Bacillati</taxon>
        <taxon>Actinomycetota</taxon>
        <taxon>Actinomycetes</taxon>
        <taxon>Micromonosporales</taxon>
        <taxon>Micromonosporaceae</taxon>
        <taxon>Rhizocola</taxon>
    </lineage>
</organism>
<dbReference type="InterPro" id="IPR001753">
    <property type="entry name" value="Enoyl-CoA_hydra/iso"/>
</dbReference>
<dbReference type="InterPro" id="IPR029045">
    <property type="entry name" value="ClpP/crotonase-like_dom_sf"/>
</dbReference>
<reference evidence="4" key="1">
    <citation type="submission" date="2021-01" db="EMBL/GenBank/DDBJ databases">
        <title>Whole genome shotgun sequence of Rhizocola hellebori NBRC 109834.</title>
        <authorList>
            <person name="Komaki H."/>
            <person name="Tamura T."/>
        </authorList>
    </citation>
    <scope>NUCLEOTIDE SEQUENCE</scope>
    <source>
        <strain evidence="4">NBRC 109834</strain>
    </source>
</reference>
<dbReference type="Pfam" id="PF00378">
    <property type="entry name" value="ECH_1"/>
    <property type="match status" value="1"/>
</dbReference>
<dbReference type="GO" id="GO:0016829">
    <property type="term" value="F:lyase activity"/>
    <property type="evidence" value="ECO:0007669"/>
    <property type="project" value="UniProtKB-KW"/>
</dbReference>
<dbReference type="NCBIfam" id="NF042432">
    <property type="entry name" value="DHPACoAdixog_DpgC"/>
    <property type="match status" value="1"/>
</dbReference>
<keyword evidence="3" id="KW-0456">Lyase</keyword>
<keyword evidence="5" id="KW-1185">Reference proteome</keyword>
<proteinExistence type="inferred from homology"/>
<accession>A0A8J3QHF4</accession>
<dbReference type="PANTHER" id="PTHR11941:SF169">
    <property type="entry name" value="(7AS)-7A-METHYL-1,5-DIOXO-2,3,5,6,7,7A-HEXAHYDRO-1H-INDENE-CARBOXYL-COA HYDROLASE"/>
    <property type="match status" value="1"/>
</dbReference>